<evidence type="ECO:0000313" key="3">
    <source>
        <dbReference type="Proteomes" id="UP000826656"/>
    </source>
</evidence>
<organism evidence="2 3">
    <name type="scientific">Solanum tuberosum</name>
    <name type="common">Potato</name>
    <dbReference type="NCBI Taxonomy" id="4113"/>
    <lineage>
        <taxon>Eukaryota</taxon>
        <taxon>Viridiplantae</taxon>
        <taxon>Streptophyta</taxon>
        <taxon>Embryophyta</taxon>
        <taxon>Tracheophyta</taxon>
        <taxon>Spermatophyta</taxon>
        <taxon>Magnoliopsida</taxon>
        <taxon>eudicotyledons</taxon>
        <taxon>Gunneridae</taxon>
        <taxon>Pentapetalae</taxon>
        <taxon>asterids</taxon>
        <taxon>lamiids</taxon>
        <taxon>Solanales</taxon>
        <taxon>Solanaceae</taxon>
        <taxon>Solanoideae</taxon>
        <taxon>Solaneae</taxon>
        <taxon>Solanum</taxon>
    </lineage>
</organism>
<dbReference type="PANTHER" id="PTHR33116:SF75">
    <property type="entry name" value="RIBONUCLEASE H PROTEIN"/>
    <property type="match status" value="1"/>
</dbReference>
<feature type="domain" description="Reverse transcriptase zinc-binding" evidence="1">
    <location>
        <begin position="194"/>
        <end position="283"/>
    </location>
</feature>
<evidence type="ECO:0000259" key="1">
    <source>
        <dbReference type="Pfam" id="PF13966"/>
    </source>
</evidence>
<dbReference type="Proteomes" id="UP000826656">
    <property type="component" value="Unassembled WGS sequence"/>
</dbReference>
<sequence length="409" mass="47881">MNKVQRDFIWGTTDEKRKLHLLNWDTITNRKIMGGLGIQKSEIKNRVILSSLVWRVAQNPNRLWSKVLTSKYCKSNTSSNSIIVSRTWKNIQNGWIDITKATKWIVHKGNKVNFLSDNWLPHHDTLRSVIQGSMAYGEENIEVSKIYHQGNWDFDKISFELPGNIKTIIKSYLFPQESTKEDKLVWGLKSNGLFSTSSAYNHIKEETSKHFRKPNEKLKWIWNANAPNRIKTFLWLLYHRRLPTNHSLQQKEINVNPKCHYCDYPRKDSNYIFFYCQKSLNLWNSIQARSSNQGSPITDIINETNWIDEWNKLRGKQFNQWLDWNTLIPFCLWNIWITGNNNTFNDQKNSISSHQTISQINEYSLLIGKQGNTKARKTTMIVKEEPPNPGSYKLNVDASVKHIPGPWGI</sequence>
<accession>A0ABQ7WI51</accession>
<reference evidence="2 3" key="1">
    <citation type="journal article" date="2021" name="bioRxiv">
        <title>Chromosome-scale and haplotype-resolved genome assembly of a tetraploid potato cultivar.</title>
        <authorList>
            <person name="Sun H."/>
            <person name="Jiao W.-B."/>
            <person name="Krause K."/>
            <person name="Campoy J.A."/>
            <person name="Goel M."/>
            <person name="Folz-Donahue K."/>
            <person name="Kukat C."/>
            <person name="Huettel B."/>
            <person name="Schneeberger K."/>
        </authorList>
    </citation>
    <scope>NUCLEOTIDE SEQUENCE [LARGE SCALE GENOMIC DNA]</scope>
    <source>
        <strain evidence="2">SolTubOtavaFocal</strain>
        <tissue evidence="2">Leaves</tissue>
    </source>
</reference>
<gene>
    <name evidence="2" type="ORF">KY290_006805</name>
</gene>
<dbReference type="PANTHER" id="PTHR33116">
    <property type="entry name" value="REVERSE TRANSCRIPTASE ZINC-BINDING DOMAIN-CONTAINING PROTEIN-RELATED-RELATED"/>
    <property type="match status" value="1"/>
</dbReference>
<evidence type="ECO:0000313" key="2">
    <source>
        <dbReference type="EMBL" id="KAH0780378.1"/>
    </source>
</evidence>
<dbReference type="Pfam" id="PF13966">
    <property type="entry name" value="zf-RVT"/>
    <property type="match status" value="1"/>
</dbReference>
<protein>
    <recommendedName>
        <fullName evidence="1">Reverse transcriptase zinc-binding domain-containing protein</fullName>
    </recommendedName>
</protein>
<dbReference type="EMBL" id="JAIVGD010000002">
    <property type="protein sequence ID" value="KAH0780378.1"/>
    <property type="molecule type" value="Genomic_DNA"/>
</dbReference>
<name>A0ABQ7WI51_SOLTU</name>
<dbReference type="InterPro" id="IPR026960">
    <property type="entry name" value="RVT-Znf"/>
</dbReference>
<comment type="caution">
    <text evidence="2">The sequence shown here is derived from an EMBL/GenBank/DDBJ whole genome shotgun (WGS) entry which is preliminary data.</text>
</comment>
<proteinExistence type="predicted"/>
<keyword evidence="3" id="KW-1185">Reference proteome</keyword>